<dbReference type="SUPFAM" id="SSF103473">
    <property type="entry name" value="MFS general substrate transporter"/>
    <property type="match status" value="1"/>
</dbReference>
<evidence type="ECO:0000259" key="5">
    <source>
        <dbReference type="PROSITE" id="PS50850"/>
    </source>
</evidence>
<evidence type="ECO:0000256" key="4">
    <source>
        <dbReference type="SAM" id="Phobius"/>
    </source>
</evidence>
<evidence type="ECO:0000256" key="1">
    <source>
        <dbReference type="ARBA" id="ARBA00022692"/>
    </source>
</evidence>
<keyword evidence="7" id="KW-1185">Reference proteome</keyword>
<feature type="domain" description="Major facilitator superfamily (MFS) profile" evidence="5">
    <location>
        <begin position="19"/>
        <end position="415"/>
    </location>
</feature>
<dbReference type="PANTHER" id="PTHR23537:SF1">
    <property type="entry name" value="SUGAR TRANSPORTER"/>
    <property type="match status" value="1"/>
</dbReference>
<dbReference type="Proteomes" id="UP000199608">
    <property type="component" value="Unassembled WGS sequence"/>
</dbReference>
<organism evidence="6 7">
    <name type="scientific">Desulfobacula phenolica</name>
    <dbReference type="NCBI Taxonomy" id="90732"/>
    <lineage>
        <taxon>Bacteria</taxon>
        <taxon>Pseudomonadati</taxon>
        <taxon>Thermodesulfobacteriota</taxon>
        <taxon>Desulfobacteria</taxon>
        <taxon>Desulfobacterales</taxon>
        <taxon>Desulfobacteraceae</taxon>
        <taxon>Desulfobacula</taxon>
    </lineage>
</organism>
<dbReference type="InterPro" id="IPR020846">
    <property type="entry name" value="MFS_dom"/>
</dbReference>
<accession>A0A1H2IBJ2</accession>
<keyword evidence="3 4" id="KW-0472">Membrane</keyword>
<proteinExistence type="predicted"/>
<dbReference type="PANTHER" id="PTHR23537">
    <property type="match status" value="1"/>
</dbReference>
<gene>
    <name evidence="6" type="ORF">SAMN04487931_10856</name>
</gene>
<dbReference type="Gene3D" id="1.20.1250.20">
    <property type="entry name" value="MFS general substrate transporter like domains"/>
    <property type="match status" value="2"/>
</dbReference>
<feature type="transmembrane region" description="Helical" evidence="4">
    <location>
        <begin position="274"/>
        <end position="294"/>
    </location>
</feature>
<evidence type="ECO:0000256" key="2">
    <source>
        <dbReference type="ARBA" id="ARBA00022989"/>
    </source>
</evidence>
<feature type="transmembrane region" description="Helical" evidence="4">
    <location>
        <begin position="236"/>
        <end position="262"/>
    </location>
</feature>
<keyword evidence="2 4" id="KW-1133">Transmembrane helix</keyword>
<evidence type="ECO:0000313" key="6">
    <source>
        <dbReference type="EMBL" id="SDU41444.1"/>
    </source>
</evidence>
<name>A0A1H2IBJ2_9BACT</name>
<dbReference type="AlphaFoldDB" id="A0A1H2IBJ2"/>
<feature type="transmembrane region" description="Helical" evidence="4">
    <location>
        <begin position="389"/>
        <end position="410"/>
    </location>
</feature>
<sequence length="416" mass="43960">MNAKTQAIEGKTQLHYGWIITITGMAVLFSCLGLGRFSLGMLLPSMGSSLQLNYSQMGLIGTGNFVGYMISVVLAGIFARAIGARWTISIGLVLVGGSMVLISRAMGFAEVITLYVATGVGSGLANVPLMGLVSHWFLKSTRGRAAGTMLSGNGLAIVFTGFFVPWVNADLGAEGWRMGWLTIGIISLVIAAIAALLLRNEPGEKGLMPLGKANQSPASFSHKSVQKKKKSNKWTMTHLGCIYAIFGTTYAVYVTFIVTTMVNERGFGEGTAGTFWAVVGGLSIFSGPLFGWLSDRLGRKTGMMVVYTLFTIAYALVAANLPDLFLYASIGIFGLAVWSIPTIMSAAVGDYMGPVQAVKAFGFITLFFGAGQITGPAVAGFLADITGTFSMAFLLCAILTAGAVVLTCFLRQPDSR</sequence>
<dbReference type="PROSITE" id="PS50850">
    <property type="entry name" value="MFS"/>
    <property type="match status" value="1"/>
</dbReference>
<dbReference type="GO" id="GO:0022857">
    <property type="term" value="F:transmembrane transporter activity"/>
    <property type="evidence" value="ECO:0007669"/>
    <property type="project" value="InterPro"/>
</dbReference>
<evidence type="ECO:0000313" key="7">
    <source>
        <dbReference type="Proteomes" id="UP000199608"/>
    </source>
</evidence>
<feature type="transmembrane region" description="Helical" evidence="4">
    <location>
        <begin position="86"/>
        <end position="106"/>
    </location>
</feature>
<reference evidence="7" key="1">
    <citation type="submission" date="2016-10" db="EMBL/GenBank/DDBJ databases">
        <authorList>
            <person name="Varghese N."/>
            <person name="Submissions S."/>
        </authorList>
    </citation>
    <scope>NUCLEOTIDE SEQUENCE [LARGE SCALE GENOMIC DNA]</scope>
    <source>
        <strain evidence="7">DSM 3384</strain>
    </source>
</reference>
<dbReference type="InterPro" id="IPR036259">
    <property type="entry name" value="MFS_trans_sf"/>
</dbReference>
<keyword evidence="1 4" id="KW-0812">Transmembrane</keyword>
<feature type="transmembrane region" description="Helical" evidence="4">
    <location>
        <begin position="325"/>
        <end position="348"/>
    </location>
</feature>
<feature type="transmembrane region" description="Helical" evidence="4">
    <location>
        <begin position="301"/>
        <end position="319"/>
    </location>
</feature>
<dbReference type="RefSeq" id="WP_014959080.1">
    <property type="nucleotide sequence ID" value="NZ_FNLL01000008.1"/>
</dbReference>
<feature type="transmembrane region" description="Helical" evidence="4">
    <location>
        <begin position="145"/>
        <end position="166"/>
    </location>
</feature>
<protein>
    <submittedName>
        <fullName evidence="6">Sugar phosphate permease</fullName>
    </submittedName>
</protein>
<feature type="transmembrane region" description="Helical" evidence="4">
    <location>
        <begin position="16"/>
        <end position="37"/>
    </location>
</feature>
<dbReference type="GO" id="GO:0005886">
    <property type="term" value="C:plasma membrane"/>
    <property type="evidence" value="ECO:0007669"/>
    <property type="project" value="TreeGrafter"/>
</dbReference>
<dbReference type="PROSITE" id="PS51257">
    <property type="entry name" value="PROKAR_LIPOPROTEIN"/>
    <property type="match status" value="1"/>
</dbReference>
<evidence type="ECO:0000256" key="3">
    <source>
        <dbReference type="ARBA" id="ARBA00023136"/>
    </source>
</evidence>
<feature type="transmembrane region" description="Helical" evidence="4">
    <location>
        <begin position="112"/>
        <end position="133"/>
    </location>
</feature>
<feature type="transmembrane region" description="Helical" evidence="4">
    <location>
        <begin position="360"/>
        <end position="383"/>
    </location>
</feature>
<feature type="transmembrane region" description="Helical" evidence="4">
    <location>
        <begin position="57"/>
        <end position="79"/>
    </location>
</feature>
<dbReference type="EMBL" id="FNLL01000008">
    <property type="protein sequence ID" value="SDU41444.1"/>
    <property type="molecule type" value="Genomic_DNA"/>
</dbReference>
<dbReference type="Pfam" id="PF06779">
    <property type="entry name" value="MFS_4"/>
    <property type="match status" value="1"/>
</dbReference>
<feature type="transmembrane region" description="Helical" evidence="4">
    <location>
        <begin position="178"/>
        <end position="198"/>
    </location>
</feature>
<dbReference type="InterPro" id="IPR010645">
    <property type="entry name" value="MFS_4"/>
</dbReference>